<evidence type="ECO:0000256" key="1">
    <source>
        <dbReference type="ARBA" id="ARBA00004236"/>
    </source>
</evidence>
<evidence type="ECO:0000256" key="4">
    <source>
        <dbReference type="ARBA" id="ARBA00023136"/>
    </source>
</evidence>
<comment type="caution">
    <text evidence="7">The sequence shown here is derived from an EMBL/GenBank/DDBJ whole genome shotgun (WGS) entry which is preliminary data.</text>
</comment>
<protein>
    <recommendedName>
        <fullName evidence="6">ABC-type glycine betaine transport system substrate-binding domain-containing protein</fullName>
    </recommendedName>
</protein>
<dbReference type="GO" id="GO:0015871">
    <property type="term" value="P:choline transport"/>
    <property type="evidence" value="ECO:0007669"/>
    <property type="project" value="TreeGrafter"/>
</dbReference>
<dbReference type="CDD" id="cd13639">
    <property type="entry name" value="PBP2_OpuAC_like"/>
    <property type="match status" value="1"/>
</dbReference>
<dbReference type="InterPro" id="IPR007210">
    <property type="entry name" value="ABC_Gly_betaine_transp_sub-bd"/>
</dbReference>
<sequence length="296" mass="32820">MMKKLMTLLLAASFLILLSSCATGLEPYNAKKPLGEQINYTITGIDAGGGIMSATDKAIEDYKLTNWQLQPSSSAAMTSTLEKAIKDKRPIVVTGWTPHWMFTKYDLKFLKDPKESFGTAESIHTIVRQGLKKDEPSAYTVLDRFHWTPEEMSDVMLDVNNGMDPEKAAEKWIKANPDAVAEWTKGVSKVDNHKLKLTYVAWDSEIASTNVVALVLNQLGYDTTIQAMEIQPMWASVATDAADGMVAAWLPRTSGAFYKDYKDKVDDLGPNLEGAQLGLVVPTYMENINSIEDLKK</sequence>
<comment type="subcellular location">
    <subcellularLocation>
        <location evidence="1">Cell membrane</location>
    </subcellularLocation>
</comment>
<dbReference type="GO" id="GO:0043190">
    <property type="term" value="C:ATP-binding cassette (ABC) transporter complex"/>
    <property type="evidence" value="ECO:0007669"/>
    <property type="project" value="InterPro"/>
</dbReference>
<proteinExistence type="predicted"/>
<dbReference type="SUPFAM" id="SSF53850">
    <property type="entry name" value="Periplasmic binding protein-like II"/>
    <property type="match status" value="2"/>
</dbReference>
<name>A0A0R2HVT9_CARDV</name>
<dbReference type="PROSITE" id="PS51257">
    <property type="entry name" value="PROKAR_LIPOPROTEIN"/>
    <property type="match status" value="1"/>
</dbReference>
<dbReference type="Gene3D" id="3.10.105.10">
    <property type="entry name" value="Dipeptide-binding Protein, Domain 3"/>
    <property type="match status" value="1"/>
</dbReference>
<evidence type="ECO:0000259" key="6">
    <source>
        <dbReference type="Pfam" id="PF04069"/>
    </source>
</evidence>
<feature type="domain" description="ABC-type glycine betaine transport system substrate-binding" evidence="6">
    <location>
        <begin position="34"/>
        <end position="174"/>
    </location>
</feature>
<keyword evidence="8" id="KW-1185">Reference proteome</keyword>
<evidence type="ECO:0000313" key="8">
    <source>
        <dbReference type="Proteomes" id="UP000051658"/>
    </source>
</evidence>
<reference evidence="7 8" key="1">
    <citation type="journal article" date="2015" name="Genome Announc.">
        <title>Expanding the biotechnology potential of lactobacilli through comparative genomics of 213 strains and associated genera.</title>
        <authorList>
            <person name="Sun Z."/>
            <person name="Harris H.M."/>
            <person name="McCann A."/>
            <person name="Guo C."/>
            <person name="Argimon S."/>
            <person name="Zhang W."/>
            <person name="Yang X."/>
            <person name="Jeffery I.B."/>
            <person name="Cooney J.C."/>
            <person name="Kagawa T.F."/>
            <person name="Liu W."/>
            <person name="Song Y."/>
            <person name="Salvetti E."/>
            <person name="Wrobel A."/>
            <person name="Rasinkangas P."/>
            <person name="Parkhill J."/>
            <person name="Rea M.C."/>
            <person name="O'Sullivan O."/>
            <person name="Ritari J."/>
            <person name="Douillard F.P."/>
            <person name="Paul Ross R."/>
            <person name="Yang R."/>
            <person name="Briner A.E."/>
            <person name="Felis G.E."/>
            <person name="de Vos W.M."/>
            <person name="Barrangou R."/>
            <person name="Klaenhammer T.R."/>
            <person name="Caufield P.W."/>
            <person name="Cui Y."/>
            <person name="Zhang H."/>
            <person name="O'Toole P.W."/>
        </authorList>
    </citation>
    <scope>NUCLEOTIDE SEQUENCE [LARGE SCALE GENOMIC DNA]</scope>
    <source>
        <strain evidence="7 8">DSM 20623</strain>
    </source>
</reference>
<dbReference type="PATRIC" id="fig|1449336.4.peg.2096"/>
<feature type="signal peptide" evidence="5">
    <location>
        <begin position="1"/>
        <end position="24"/>
    </location>
</feature>
<evidence type="ECO:0000256" key="3">
    <source>
        <dbReference type="ARBA" id="ARBA00022475"/>
    </source>
</evidence>
<keyword evidence="4" id="KW-0472">Membrane</keyword>
<accession>A0A0R2HVT9</accession>
<dbReference type="Pfam" id="PF04069">
    <property type="entry name" value="OpuAC"/>
    <property type="match status" value="2"/>
</dbReference>
<evidence type="ECO:0000256" key="2">
    <source>
        <dbReference type="ARBA" id="ARBA00022448"/>
    </source>
</evidence>
<dbReference type="GO" id="GO:0015226">
    <property type="term" value="F:carnitine transmembrane transporter activity"/>
    <property type="evidence" value="ECO:0007669"/>
    <property type="project" value="TreeGrafter"/>
</dbReference>
<dbReference type="GO" id="GO:0031460">
    <property type="term" value="P:glycine betaine transport"/>
    <property type="evidence" value="ECO:0007669"/>
    <property type="project" value="TreeGrafter"/>
</dbReference>
<keyword evidence="5" id="KW-0732">Signal</keyword>
<keyword evidence="3" id="KW-1003">Cell membrane</keyword>
<evidence type="ECO:0000313" key="7">
    <source>
        <dbReference type="EMBL" id="KRN54476.1"/>
    </source>
</evidence>
<dbReference type="PANTHER" id="PTHR47737">
    <property type="entry name" value="GLYCINE BETAINE/PROLINE BETAINE TRANSPORT SYSTEM PERMEASE PROTEIN PROW"/>
    <property type="match status" value="1"/>
</dbReference>
<evidence type="ECO:0000256" key="5">
    <source>
        <dbReference type="SAM" id="SignalP"/>
    </source>
</evidence>
<feature type="chain" id="PRO_5039498313" description="ABC-type glycine betaine transport system substrate-binding domain-containing protein" evidence="5">
    <location>
        <begin position="25"/>
        <end position="296"/>
    </location>
</feature>
<keyword evidence="2" id="KW-0813">Transport</keyword>
<dbReference type="EMBL" id="JQBS01000035">
    <property type="protein sequence ID" value="KRN54476.1"/>
    <property type="molecule type" value="Genomic_DNA"/>
</dbReference>
<dbReference type="Proteomes" id="UP000051658">
    <property type="component" value="Unassembled WGS sequence"/>
</dbReference>
<dbReference type="PANTHER" id="PTHR47737:SF1">
    <property type="entry name" value="GLYCINE BETAINE_PROLINE BETAINE TRANSPORT SYSTEM PERMEASE PROTEIN PROW"/>
    <property type="match status" value="1"/>
</dbReference>
<dbReference type="Gene3D" id="3.40.190.100">
    <property type="entry name" value="Glycine betaine-binding periplasmic protein, domain 2"/>
    <property type="match status" value="1"/>
</dbReference>
<feature type="domain" description="ABC-type glycine betaine transport system substrate-binding" evidence="6">
    <location>
        <begin position="194"/>
        <end position="296"/>
    </location>
</feature>
<dbReference type="GO" id="GO:0005275">
    <property type="term" value="F:amine transmembrane transporter activity"/>
    <property type="evidence" value="ECO:0007669"/>
    <property type="project" value="TreeGrafter"/>
</dbReference>
<gene>
    <name evidence="7" type="ORF">IV74_GL002059</name>
</gene>
<dbReference type="eggNOG" id="COG2113">
    <property type="taxonomic scope" value="Bacteria"/>
</dbReference>
<dbReference type="AlphaFoldDB" id="A0A0R2HVT9"/>
<organism evidence="7 8">
    <name type="scientific">Carnobacterium divergens DSM 20623</name>
    <dbReference type="NCBI Taxonomy" id="1449336"/>
    <lineage>
        <taxon>Bacteria</taxon>
        <taxon>Bacillati</taxon>
        <taxon>Bacillota</taxon>
        <taxon>Bacilli</taxon>
        <taxon>Lactobacillales</taxon>
        <taxon>Carnobacteriaceae</taxon>
        <taxon>Carnobacterium</taxon>
    </lineage>
</organism>